<name>A0A498BY00_9MICO</name>
<keyword evidence="4 5" id="KW-0472">Membrane</keyword>
<keyword evidence="2 5" id="KW-0812">Transmembrane</keyword>
<feature type="transmembrane region" description="Helical" evidence="5">
    <location>
        <begin position="77"/>
        <end position="98"/>
    </location>
</feature>
<dbReference type="GO" id="GO:0016020">
    <property type="term" value="C:membrane"/>
    <property type="evidence" value="ECO:0007669"/>
    <property type="project" value="UniProtKB-SubCell"/>
</dbReference>
<reference evidence="7 8" key="1">
    <citation type="journal article" date="2015" name="Stand. Genomic Sci.">
        <title>Genomic Encyclopedia of Bacterial and Archaeal Type Strains, Phase III: the genomes of soil and plant-associated and newly described type strains.</title>
        <authorList>
            <person name="Whitman W.B."/>
            <person name="Woyke T."/>
            <person name="Klenk H.P."/>
            <person name="Zhou Y."/>
            <person name="Lilburn T.G."/>
            <person name="Beck B.J."/>
            <person name="De Vos P."/>
            <person name="Vandamme P."/>
            <person name="Eisen J.A."/>
            <person name="Garrity G."/>
            <person name="Hugenholtz P."/>
            <person name="Kyrpides N.C."/>
        </authorList>
    </citation>
    <scope>NUCLEOTIDE SEQUENCE [LARGE SCALE GENOMIC DNA]</scope>
    <source>
        <strain evidence="7 8">S2T63</strain>
    </source>
</reference>
<dbReference type="Proteomes" id="UP000273158">
    <property type="component" value="Unassembled WGS sequence"/>
</dbReference>
<evidence type="ECO:0000313" key="7">
    <source>
        <dbReference type="EMBL" id="RLK47737.1"/>
    </source>
</evidence>
<evidence type="ECO:0000259" key="6">
    <source>
        <dbReference type="Pfam" id="PF06271"/>
    </source>
</evidence>
<feature type="transmembrane region" description="Helical" evidence="5">
    <location>
        <begin position="40"/>
        <end position="65"/>
    </location>
</feature>
<protein>
    <submittedName>
        <fullName evidence="7">Putative RDD family membrane protein YckC</fullName>
    </submittedName>
</protein>
<evidence type="ECO:0000256" key="4">
    <source>
        <dbReference type="ARBA" id="ARBA00023136"/>
    </source>
</evidence>
<proteinExistence type="predicted"/>
<evidence type="ECO:0000256" key="2">
    <source>
        <dbReference type="ARBA" id="ARBA00022692"/>
    </source>
</evidence>
<feature type="transmembrane region" description="Helical" evidence="5">
    <location>
        <begin position="129"/>
        <end position="154"/>
    </location>
</feature>
<accession>A0A498BY00</accession>
<dbReference type="Pfam" id="PF06271">
    <property type="entry name" value="RDD"/>
    <property type="match status" value="1"/>
</dbReference>
<keyword evidence="8" id="KW-1185">Reference proteome</keyword>
<comment type="subcellular location">
    <subcellularLocation>
        <location evidence="1">Membrane</location>
        <topology evidence="1">Multi-pass membrane protein</topology>
    </subcellularLocation>
</comment>
<keyword evidence="3 5" id="KW-1133">Transmembrane helix</keyword>
<dbReference type="PANTHER" id="PTHR38480">
    <property type="entry name" value="SLR0254 PROTEIN"/>
    <property type="match status" value="1"/>
</dbReference>
<dbReference type="PANTHER" id="PTHR38480:SF1">
    <property type="entry name" value="SLR0254 PROTEIN"/>
    <property type="match status" value="1"/>
</dbReference>
<dbReference type="InterPro" id="IPR010432">
    <property type="entry name" value="RDD"/>
</dbReference>
<feature type="domain" description="RDD" evidence="6">
    <location>
        <begin position="41"/>
        <end position="167"/>
    </location>
</feature>
<dbReference type="RefSeq" id="WP_121060145.1">
    <property type="nucleotide sequence ID" value="NZ_RCDB01000003.1"/>
</dbReference>
<dbReference type="AlphaFoldDB" id="A0A498BY00"/>
<evidence type="ECO:0000256" key="1">
    <source>
        <dbReference type="ARBA" id="ARBA00004141"/>
    </source>
</evidence>
<evidence type="ECO:0000256" key="3">
    <source>
        <dbReference type="ARBA" id="ARBA00022989"/>
    </source>
</evidence>
<dbReference type="EMBL" id="RCDB01000003">
    <property type="protein sequence ID" value="RLK47737.1"/>
    <property type="molecule type" value="Genomic_DNA"/>
</dbReference>
<evidence type="ECO:0000256" key="5">
    <source>
        <dbReference type="SAM" id="Phobius"/>
    </source>
</evidence>
<sequence>MPPSGTLPAGPEARPGIAVIRQDEVLTGEAVALDVQPLAFFLRAVGTLIDMLAGVALLIAVWAAAGWITGTGAAAATLSPILSVTALVLVLVVIPTAVETATRGRSLGKLAVGGRIVRLDGGAAGFRHAFIRALVGVFELWFTVGAVAGIVGALSPRSQRLGDLLAGTYSERTRAPRLPDPAEGVPAPLAGWAHVADVARLPDRVARRAARFVRSADTLDPAARLRAAASVAADVTPFVTPVPPVDPELFVRGVVAVRREREFRALHLESERVAALTAGVADAPPGFPRR</sequence>
<evidence type="ECO:0000313" key="8">
    <source>
        <dbReference type="Proteomes" id="UP000273158"/>
    </source>
</evidence>
<organism evidence="7 8">
    <name type="scientific">Microbacterium telephonicum</name>
    <dbReference type="NCBI Taxonomy" id="1714841"/>
    <lineage>
        <taxon>Bacteria</taxon>
        <taxon>Bacillati</taxon>
        <taxon>Actinomycetota</taxon>
        <taxon>Actinomycetes</taxon>
        <taxon>Micrococcales</taxon>
        <taxon>Microbacteriaceae</taxon>
        <taxon>Microbacterium</taxon>
    </lineage>
</organism>
<comment type="caution">
    <text evidence="7">The sequence shown here is derived from an EMBL/GenBank/DDBJ whole genome shotgun (WGS) entry which is preliminary data.</text>
</comment>
<gene>
    <name evidence="7" type="ORF">C7474_2334</name>
</gene>
<dbReference type="OrthoDB" id="9787732at2"/>